<reference evidence="2 3" key="1">
    <citation type="journal article" date="2015" name="Nature">
        <title>rRNA introns, odd ribosomes, and small enigmatic genomes across a large radiation of phyla.</title>
        <authorList>
            <person name="Brown C.T."/>
            <person name="Hug L.A."/>
            <person name="Thomas B.C."/>
            <person name="Sharon I."/>
            <person name="Castelle C.J."/>
            <person name="Singh A."/>
            <person name="Wilkins M.J."/>
            <person name="Williams K.H."/>
            <person name="Banfield J.F."/>
        </authorList>
    </citation>
    <scope>NUCLEOTIDE SEQUENCE [LARGE SCALE GENOMIC DNA]</scope>
</reference>
<name>A0A0G1P1K1_9BACT</name>
<dbReference type="Proteomes" id="UP000034368">
    <property type="component" value="Unassembled WGS sequence"/>
</dbReference>
<dbReference type="Gene3D" id="3.40.50.300">
    <property type="entry name" value="P-loop containing nucleotide triphosphate hydrolases"/>
    <property type="match status" value="1"/>
</dbReference>
<accession>A0A0G1P1K1</accession>
<evidence type="ECO:0000313" key="3">
    <source>
        <dbReference type="Proteomes" id="UP000034368"/>
    </source>
</evidence>
<comment type="caution">
    <text evidence="2">The sequence shown here is derived from an EMBL/GenBank/DDBJ whole genome shotgun (WGS) entry which is preliminary data.</text>
</comment>
<sequence>MADLLLIRAHNGDGLTWKFVDQTMVGYKIVLDQPPTIAISDGDIWQVELVNTSSVKGKRQKIATVRLVAKVQQLKAWEKIAELPDHWIDPVDLKCILTWLHSGTDIILIGPKGSGKTSLGFVIARTLGWQDPYKVDVYTIKRTTDLFGTDAAHQGSTLFVRSGLLDYIERAQIALESGLDTHFLVILDEINRVHAKVNESLHGLFDDTRQVTVVTTEGSKTIKLPPNLHVVGTMNMGAEYLGVHGLDEALKDRFAPVKVRPMPVDYEVTKLVRETKVLEQQALAVVKVAQALRESATGGQISFAPSYRACRNVARLLNHGLDLKTAIIKGFLGWYEGELALDPRGEVAQPNTEMAKAYSALRMRGVAQAKDLIQVAAREM</sequence>
<protein>
    <submittedName>
        <fullName evidence="2">BssE</fullName>
    </submittedName>
</protein>
<dbReference type="SUPFAM" id="SSF52540">
    <property type="entry name" value="P-loop containing nucleoside triphosphate hydrolases"/>
    <property type="match status" value="1"/>
</dbReference>
<organism evidence="2 3">
    <name type="scientific">Candidatus Yanofskybacteria bacterium GW2011_GWB1_45_11</name>
    <dbReference type="NCBI Taxonomy" id="1619026"/>
    <lineage>
        <taxon>Bacteria</taxon>
        <taxon>Candidatus Yanofskyibacteriota</taxon>
    </lineage>
</organism>
<dbReference type="GO" id="GO:0005524">
    <property type="term" value="F:ATP binding"/>
    <property type="evidence" value="ECO:0007669"/>
    <property type="project" value="InterPro"/>
</dbReference>
<dbReference type="CDD" id="cd00009">
    <property type="entry name" value="AAA"/>
    <property type="match status" value="1"/>
</dbReference>
<dbReference type="PANTHER" id="PTHR42759">
    <property type="entry name" value="MOXR FAMILY PROTEIN"/>
    <property type="match status" value="1"/>
</dbReference>
<proteinExistence type="predicted"/>
<gene>
    <name evidence="2" type="ORF">UW90_C0004G0057</name>
</gene>
<evidence type="ECO:0000313" key="2">
    <source>
        <dbReference type="EMBL" id="KKT90249.1"/>
    </source>
</evidence>
<dbReference type="InterPro" id="IPR050764">
    <property type="entry name" value="CbbQ/NirQ/NorQ/GpvN"/>
</dbReference>
<dbReference type="PANTHER" id="PTHR42759:SF1">
    <property type="entry name" value="MAGNESIUM-CHELATASE SUBUNIT CHLD"/>
    <property type="match status" value="1"/>
</dbReference>
<dbReference type="InterPro" id="IPR011704">
    <property type="entry name" value="ATPase_dyneun-rel_AAA"/>
</dbReference>
<dbReference type="AlphaFoldDB" id="A0A0G1P1K1"/>
<dbReference type="InterPro" id="IPR027417">
    <property type="entry name" value="P-loop_NTPase"/>
</dbReference>
<dbReference type="Pfam" id="PF07728">
    <property type="entry name" value="AAA_5"/>
    <property type="match status" value="1"/>
</dbReference>
<dbReference type="EMBL" id="LCKD01000004">
    <property type="protein sequence ID" value="KKT90249.1"/>
    <property type="molecule type" value="Genomic_DNA"/>
</dbReference>
<dbReference type="GO" id="GO:0016887">
    <property type="term" value="F:ATP hydrolysis activity"/>
    <property type="evidence" value="ECO:0007669"/>
    <property type="project" value="InterPro"/>
</dbReference>
<evidence type="ECO:0000259" key="1">
    <source>
        <dbReference type="Pfam" id="PF07728"/>
    </source>
</evidence>
<feature type="domain" description="ATPase dynein-related AAA" evidence="1">
    <location>
        <begin position="105"/>
        <end position="254"/>
    </location>
</feature>